<evidence type="ECO:0000313" key="2">
    <source>
        <dbReference type="Proteomes" id="UP000717515"/>
    </source>
</evidence>
<sequence length="82" mass="8990">MYVDDGAWSSKLALRDKAQAAAQDFIAIIKAASIDTELPESVARLSHVLEQVQDANFGLLDNLRATDPARESLRIEPPPMRA</sequence>
<reference evidence="1" key="1">
    <citation type="submission" date="2021-07" db="EMBL/GenBank/DDBJ databases">
        <title>Draft genome of Mortierella alpina, strain LL118, isolated from an aspen leaf litter sample.</title>
        <authorList>
            <person name="Yang S."/>
            <person name="Vinatzer B.A."/>
        </authorList>
    </citation>
    <scope>NUCLEOTIDE SEQUENCE</scope>
    <source>
        <strain evidence="1">LL118</strain>
    </source>
</reference>
<evidence type="ECO:0000313" key="1">
    <source>
        <dbReference type="EMBL" id="KAG9321925.1"/>
    </source>
</evidence>
<dbReference type="AlphaFoldDB" id="A0A9P8D0T5"/>
<proteinExistence type="predicted"/>
<protein>
    <submittedName>
        <fullName evidence="1">Uncharacterized protein</fullName>
    </submittedName>
</protein>
<accession>A0A9P8D0T5</accession>
<dbReference type="Proteomes" id="UP000717515">
    <property type="component" value="Unassembled WGS sequence"/>
</dbReference>
<comment type="caution">
    <text evidence="1">The sequence shown here is derived from an EMBL/GenBank/DDBJ whole genome shotgun (WGS) entry which is preliminary data.</text>
</comment>
<organism evidence="1 2">
    <name type="scientific">Mortierella alpina</name>
    <name type="common">Oleaginous fungus</name>
    <name type="synonym">Mortierella renispora</name>
    <dbReference type="NCBI Taxonomy" id="64518"/>
    <lineage>
        <taxon>Eukaryota</taxon>
        <taxon>Fungi</taxon>
        <taxon>Fungi incertae sedis</taxon>
        <taxon>Mucoromycota</taxon>
        <taxon>Mortierellomycotina</taxon>
        <taxon>Mortierellomycetes</taxon>
        <taxon>Mortierellales</taxon>
        <taxon>Mortierellaceae</taxon>
        <taxon>Mortierella</taxon>
    </lineage>
</organism>
<dbReference type="EMBL" id="JAIFTL010000175">
    <property type="protein sequence ID" value="KAG9321925.1"/>
    <property type="molecule type" value="Genomic_DNA"/>
</dbReference>
<name>A0A9P8D0T5_MORAP</name>
<gene>
    <name evidence="1" type="ORF">KVV02_004500</name>
</gene>